<protein>
    <submittedName>
        <fullName evidence="5">Wd repeat domain phosphoinositide-interacting protein</fullName>
    </submittedName>
</protein>
<dbReference type="PANTHER" id="PTHR11227">
    <property type="entry name" value="WD-REPEAT PROTEIN INTERACTING WITH PHOSPHOINOSIDES WIPI -RELATED"/>
    <property type="match status" value="1"/>
</dbReference>
<dbReference type="InterPro" id="IPR015943">
    <property type="entry name" value="WD40/YVTN_repeat-like_dom_sf"/>
</dbReference>
<dbReference type="InterPro" id="IPR048720">
    <property type="entry name" value="PROPPIN"/>
</dbReference>
<comment type="similarity">
    <text evidence="3">Belongs to the WD repeat PROPPIN family.</text>
</comment>
<evidence type="ECO:0000313" key="5">
    <source>
        <dbReference type="EMBL" id="KAJ6247141.1"/>
    </source>
</evidence>
<dbReference type="SMART" id="SM00320">
    <property type="entry name" value="WD40"/>
    <property type="match status" value="2"/>
</dbReference>
<feature type="region of interest" description="Disordered" evidence="4">
    <location>
        <begin position="173"/>
        <end position="254"/>
    </location>
</feature>
<name>A0ABQ8YRB6_9EUKA</name>
<dbReference type="Proteomes" id="UP001150062">
    <property type="component" value="Unassembled WGS sequence"/>
</dbReference>
<sequence length="440" mass="49912">MSSELTETLYLSINPQNAFFSVGTTSNWSVYSINPFQKKFTRSVSSGGVSIVEMLSSSNIFGLVGNDQTERLSKSNLYIWDDFKKENIIELKFRETIYGLRLSHHEIFVVLNNDLHIYDFSTLKLIDQISTFDNEQGIIDFCELPNSHDLLALVTLGPRKGTISIKRFEHRIQSQETSTKKLPKKESGSEQGTLKTKEIKQKIQNEKETNVQNLNNSNKNNPEESTNQDNSNTTDNKTNTTSNQNDNTNISTSTKSNYNQTAFVIQIDDSGIGNVVISPCGRFVAACGIKGTIIKIYSCITGELITEKKRGTKRAIICDMAFHPECKYLIATSRHGTIHVFSLAEVENFLKKEKSLLENNKEKENSSFVFFGSKQKRADFKGKISKDQNSKCSFLSDQQIIAITESGEFYKFVIDLKNNELRMIEKKIFLQNTKIQKQEN</sequence>
<accession>A0ABQ8YRB6</accession>
<keyword evidence="6" id="KW-1185">Reference proteome</keyword>
<evidence type="ECO:0000313" key="6">
    <source>
        <dbReference type="Proteomes" id="UP001150062"/>
    </source>
</evidence>
<dbReference type="SUPFAM" id="SSF50978">
    <property type="entry name" value="WD40 repeat-like"/>
    <property type="match status" value="1"/>
</dbReference>
<evidence type="ECO:0000256" key="3">
    <source>
        <dbReference type="ARBA" id="ARBA00025740"/>
    </source>
</evidence>
<proteinExistence type="inferred from homology"/>
<evidence type="ECO:0000256" key="1">
    <source>
        <dbReference type="ARBA" id="ARBA00022574"/>
    </source>
</evidence>
<evidence type="ECO:0000256" key="2">
    <source>
        <dbReference type="ARBA" id="ARBA00022737"/>
    </source>
</evidence>
<keyword evidence="1" id="KW-0853">WD repeat</keyword>
<dbReference type="InterPro" id="IPR001680">
    <property type="entry name" value="WD40_rpt"/>
</dbReference>
<dbReference type="InterPro" id="IPR036322">
    <property type="entry name" value="WD40_repeat_dom_sf"/>
</dbReference>
<dbReference type="Pfam" id="PF21032">
    <property type="entry name" value="PROPPIN"/>
    <property type="match status" value="1"/>
</dbReference>
<gene>
    <name evidence="5" type="ORF">M0813_18666</name>
</gene>
<organism evidence="5 6">
    <name type="scientific">Anaeramoeba flamelloides</name>
    <dbReference type="NCBI Taxonomy" id="1746091"/>
    <lineage>
        <taxon>Eukaryota</taxon>
        <taxon>Metamonada</taxon>
        <taxon>Anaeramoebidae</taxon>
        <taxon>Anaeramoeba</taxon>
    </lineage>
</organism>
<feature type="compositionally biased region" description="Low complexity" evidence="4">
    <location>
        <begin position="210"/>
        <end position="254"/>
    </location>
</feature>
<reference evidence="5" key="1">
    <citation type="submission" date="2022-08" db="EMBL/GenBank/DDBJ databases">
        <title>Novel sulfate-reducing endosymbionts in the free-living metamonad Anaeramoeba.</title>
        <authorList>
            <person name="Jerlstrom-Hultqvist J."/>
            <person name="Cepicka I."/>
            <person name="Gallot-Lavallee L."/>
            <person name="Salas-Leiva D."/>
            <person name="Curtis B.A."/>
            <person name="Zahonova K."/>
            <person name="Pipaliya S."/>
            <person name="Dacks J."/>
            <person name="Roger A.J."/>
        </authorList>
    </citation>
    <scope>NUCLEOTIDE SEQUENCE</scope>
    <source>
        <strain evidence="5">Schooner1</strain>
    </source>
</reference>
<evidence type="ECO:0000256" key="4">
    <source>
        <dbReference type="SAM" id="MobiDB-lite"/>
    </source>
</evidence>
<dbReference type="EMBL" id="JAOAOG010000127">
    <property type="protein sequence ID" value="KAJ6247141.1"/>
    <property type="molecule type" value="Genomic_DNA"/>
</dbReference>
<feature type="compositionally biased region" description="Basic and acidic residues" evidence="4">
    <location>
        <begin position="195"/>
        <end position="209"/>
    </location>
</feature>
<comment type="caution">
    <text evidence="5">The sequence shown here is derived from an EMBL/GenBank/DDBJ whole genome shotgun (WGS) entry which is preliminary data.</text>
</comment>
<dbReference type="Gene3D" id="2.130.10.10">
    <property type="entry name" value="YVTN repeat-like/Quinoprotein amine dehydrogenase"/>
    <property type="match status" value="1"/>
</dbReference>
<keyword evidence="2" id="KW-0677">Repeat</keyword>